<evidence type="ECO:0000313" key="1">
    <source>
        <dbReference type="EMBL" id="KXH27331.1"/>
    </source>
</evidence>
<name>A0A135RUG1_9PEZI</name>
<sequence>MIPAHYWQKDCASLIRAQSPHQVPPTSNFLILRGDTLIATSTAESNLTSTLLSSRSAHLNATVCFLDALTPPNRTIFLLLTPPSTFAMAAVCKACEDPLIITIEPDSEDEDNQTGDEPQNVPDDLELPCGCHFHWQCLLDQSEQTALSLTCPSCTTYLPTQTPTGEPAILTRYVNEGGLQDSLDILPTITEEAYLASNPEARPARAYHLMCSEGDVEGIVTLLQDANEELAGDVAALGQLIRYQDPLAGGKSALHVAVEKAQEEVVWLLLWIASRLPTDVFPAAARQAAEGLQIVRLTNDVGEDIRALKAEDGKTAEDVAKGSPARWGALVDAGVLRA</sequence>
<keyword evidence="2" id="KW-1185">Reference proteome</keyword>
<accession>A0A135RUG1</accession>
<dbReference type="EMBL" id="JFBX01000828">
    <property type="protein sequence ID" value="KXH27331.1"/>
    <property type="molecule type" value="Genomic_DNA"/>
</dbReference>
<proteinExistence type="predicted"/>
<protein>
    <submittedName>
        <fullName evidence="1">Uncharacterized protein</fullName>
    </submittedName>
</protein>
<evidence type="ECO:0000313" key="2">
    <source>
        <dbReference type="Proteomes" id="UP000070328"/>
    </source>
</evidence>
<dbReference type="CDD" id="cd16448">
    <property type="entry name" value="RING-H2"/>
    <property type="match status" value="1"/>
</dbReference>
<dbReference type="AlphaFoldDB" id="A0A135RUG1"/>
<gene>
    <name evidence="1" type="ORF">CSIM01_02615</name>
</gene>
<reference evidence="1 2" key="1">
    <citation type="submission" date="2014-02" db="EMBL/GenBank/DDBJ databases">
        <title>The genome sequence of Colletotrichum simmondsii CBS122122.</title>
        <authorList>
            <person name="Baroncelli R."/>
            <person name="Thon M.R."/>
        </authorList>
    </citation>
    <scope>NUCLEOTIDE SEQUENCE [LARGE SCALE GENOMIC DNA]</scope>
    <source>
        <strain evidence="1 2">CBS122122</strain>
    </source>
</reference>
<organism evidence="1 2">
    <name type="scientific">Colletotrichum simmondsii</name>
    <dbReference type="NCBI Taxonomy" id="703756"/>
    <lineage>
        <taxon>Eukaryota</taxon>
        <taxon>Fungi</taxon>
        <taxon>Dikarya</taxon>
        <taxon>Ascomycota</taxon>
        <taxon>Pezizomycotina</taxon>
        <taxon>Sordariomycetes</taxon>
        <taxon>Hypocreomycetidae</taxon>
        <taxon>Glomerellales</taxon>
        <taxon>Glomerellaceae</taxon>
        <taxon>Colletotrichum</taxon>
        <taxon>Colletotrichum acutatum species complex</taxon>
    </lineage>
</organism>
<dbReference type="OrthoDB" id="46529at2759"/>
<comment type="caution">
    <text evidence="1">The sequence shown here is derived from an EMBL/GenBank/DDBJ whole genome shotgun (WGS) entry which is preliminary data.</text>
</comment>
<dbReference type="Proteomes" id="UP000070328">
    <property type="component" value="Unassembled WGS sequence"/>
</dbReference>